<gene>
    <name evidence="2" type="ORF">AP75_13155</name>
</gene>
<keyword evidence="3" id="KW-1185">Reference proteome</keyword>
<dbReference type="SUPFAM" id="SSF52540">
    <property type="entry name" value="P-loop containing nucleoside triphosphate hydrolases"/>
    <property type="match status" value="1"/>
</dbReference>
<dbReference type="Gene3D" id="3.40.50.300">
    <property type="entry name" value="P-loop containing nucleotide triphosphate hydrolases"/>
    <property type="match status" value="1"/>
</dbReference>
<dbReference type="AlphaFoldDB" id="A0A246B7F9"/>
<organism evidence="2 3">
    <name type="scientific">Kaistella haifensis DSM 19056</name>
    <dbReference type="NCBI Taxonomy" id="1450526"/>
    <lineage>
        <taxon>Bacteria</taxon>
        <taxon>Pseudomonadati</taxon>
        <taxon>Bacteroidota</taxon>
        <taxon>Flavobacteriia</taxon>
        <taxon>Flavobacteriales</taxon>
        <taxon>Weeksellaceae</taxon>
        <taxon>Chryseobacterium group</taxon>
        <taxon>Kaistella</taxon>
    </lineage>
</organism>
<feature type="domain" description="Inactive STAND" evidence="1">
    <location>
        <begin position="23"/>
        <end position="146"/>
    </location>
</feature>
<proteinExistence type="predicted"/>
<evidence type="ECO:0000259" key="1">
    <source>
        <dbReference type="Pfam" id="PF19995"/>
    </source>
</evidence>
<reference evidence="2 3" key="2">
    <citation type="submission" date="2017-05" db="EMBL/GenBank/DDBJ databases">
        <title>Genome of Chryseobacterium haifense.</title>
        <authorList>
            <person name="Newman J.D."/>
        </authorList>
    </citation>
    <scope>NUCLEOTIDE SEQUENCE [LARGE SCALE GENOMIC DNA]</scope>
    <source>
        <strain evidence="2 3">DSM 19056</strain>
    </source>
</reference>
<sequence>MANDFFSVEELESTKFKDFNFEGKWEASFGKPEARGVWIIYGKSFNGKSSFMMQLAKYLTGFVKNKVLINTLEEGKTKSFKMNVERSGISSVKDKVLFGNRVPMEKICERLEKQRSPEIIMIDSLQYAKLNKKNFEELREKFRNKLWIFISQADKSGNPKGSLAEDIKFDADVKIKVEGFKAFPESRYGGGEEFIIDAERSANYHAKIE</sequence>
<dbReference type="RefSeq" id="WP_051872567.1">
    <property type="nucleotide sequence ID" value="NZ_JASZ02000045.1"/>
</dbReference>
<name>A0A246B7F9_9FLAO</name>
<dbReference type="EMBL" id="JASZ02000045">
    <property type="protein sequence ID" value="OWK97074.1"/>
    <property type="molecule type" value="Genomic_DNA"/>
</dbReference>
<reference evidence="2 3" key="1">
    <citation type="submission" date="2014-01" db="EMBL/GenBank/DDBJ databases">
        <authorList>
            <consortium name="Genome Consortium for Active Teaching"/>
            <person name="Sontag T.C."/>
            <person name="Newman J.D."/>
        </authorList>
    </citation>
    <scope>NUCLEOTIDE SEQUENCE [LARGE SCALE GENOMIC DNA]</scope>
    <source>
        <strain evidence="2 3">DSM 19056</strain>
    </source>
</reference>
<dbReference type="InterPro" id="IPR045475">
    <property type="entry name" value="iSTAND"/>
</dbReference>
<comment type="caution">
    <text evidence="2">The sequence shown here is derived from an EMBL/GenBank/DDBJ whole genome shotgun (WGS) entry which is preliminary data.</text>
</comment>
<dbReference type="Proteomes" id="UP000197587">
    <property type="component" value="Unassembled WGS sequence"/>
</dbReference>
<dbReference type="InterPro" id="IPR027417">
    <property type="entry name" value="P-loop_NTPase"/>
</dbReference>
<accession>A0A246B7F9</accession>
<evidence type="ECO:0000313" key="3">
    <source>
        <dbReference type="Proteomes" id="UP000197587"/>
    </source>
</evidence>
<dbReference type="Pfam" id="PF19995">
    <property type="entry name" value="iSTAND"/>
    <property type="match status" value="1"/>
</dbReference>
<protein>
    <recommendedName>
        <fullName evidence="1">Inactive STAND domain-containing protein</fullName>
    </recommendedName>
</protein>
<evidence type="ECO:0000313" key="2">
    <source>
        <dbReference type="EMBL" id="OWK97074.1"/>
    </source>
</evidence>